<dbReference type="SMART" id="SM00028">
    <property type="entry name" value="TPR"/>
    <property type="match status" value="3"/>
</dbReference>
<dbReference type="GO" id="GO:0030313">
    <property type="term" value="C:cell envelope"/>
    <property type="evidence" value="ECO:0007669"/>
    <property type="project" value="UniProtKB-SubCell"/>
</dbReference>
<dbReference type="NCBIfam" id="TIGR03142">
    <property type="entry name" value="cytochro_ccmI"/>
    <property type="match status" value="1"/>
</dbReference>
<dbReference type="Proteomes" id="UP000445696">
    <property type="component" value="Unassembled WGS sequence"/>
</dbReference>
<feature type="transmembrane region" description="Helical" evidence="6">
    <location>
        <begin position="90"/>
        <end position="110"/>
    </location>
</feature>
<dbReference type="InterPro" id="IPR011990">
    <property type="entry name" value="TPR-like_helical_dom_sf"/>
</dbReference>
<evidence type="ECO:0000313" key="9">
    <source>
        <dbReference type="Proteomes" id="UP000445696"/>
    </source>
</evidence>
<dbReference type="PANTHER" id="PTHR47870:SF1">
    <property type="entry name" value="CYTOCHROME C-TYPE BIOGENESIS PROTEIN CCMH"/>
    <property type="match status" value="1"/>
</dbReference>
<reference evidence="8 9" key="1">
    <citation type="journal article" date="2014" name="Int. J. Syst. Evol. Microbiol.">
        <title>Sneathiella chungangensis sp. nov., isolated from a marine sand, and emended description of the genus Sneathiella.</title>
        <authorList>
            <person name="Siamphan C."/>
            <person name="Kim H."/>
            <person name="Lee J.S."/>
            <person name="Kim W."/>
        </authorList>
    </citation>
    <scope>NUCLEOTIDE SEQUENCE [LARGE SCALE GENOMIC DNA]</scope>
    <source>
        <strain evidence="8 9">KCTC 32476</strain>
    </source>
</reference>
<dbReference type="OrthoDB" id="9815847at2"/>
<keyword evidence="6" id="KW-0812">Transmembrane</keyword>
<evidence type="ECO:0000256" key="3">
    <source>
        <dbReference type="ARBA" id="ARBA00022748"/>
    </source>
</evidence>
<keyword evidence="2" id="KW-0677">Repeat</keyword>
<dbReference type="InterPro" id="IPR019734">
    <property type="entry name" value="TPR_rpt"/>
</dbReference>
<evidence type="ECO:0000256" key="5">
    <source>
        <dbReference type="PROSITE-ProRule" id="PRU00339"/>
    </source>
</evidence>
<feature type="domain" description="Cytochrome c-type biogenesis protein H TPR" evidence="7">
    <location>
        <begin position="327"/>
        <end position="444"/>
    </location>
</feature>
<dbReference type="InterPro" id="IPR056413">
    <property type="entry name" value="TPR_CcmH_CycH"/>
</dbReference>
<dbReference type="InterPro" id="IPR017560">
    <property type="entry name" value="Cyt_c_biogenesis_CcmI"/>
</dbReference>
<sequence>MIWVVASLILLFAVVVLVWPFLRPAEETRDHADQGLAVYRRQLEELALDVDRGAINRADAESMETEIKRRVLRLHRTADTTGTGAGGIKYWPVALILAIALPAISFALYADIGSPEKPSRPLAVRDLAAEQAARQAQDVSSLIQRLVNALKEQPDNLDGWVLLARTLSRMERYEEAAETYMKATVLAPTAVELYVGAGENYYFAAEGNISADAARAFETAAELDPQNPGVRYYLALRDAQEGDVQGALRKWISLYNESPADAPFMPVLASRIERTAEETGTDLAGLWARKDVPPASAGPSSDDVAAAADMSAEERQAMISSMVERLAARMEETPEYDGLMRLGQVYGTIGNYEKSADAYGRARALKPGDLAALEAEAFARIQAAGSDGVPPETAVELYRDVIAENPDNPRALWYLGVAAAAGGDNDAAIEYWTRLQEVTQAGSPVHLAAKEAIKSLSATDKN</sequence>
<comment type="caution">
    <text evidence="8">The sequence shown here is derived from an EMBL/GenBank/DDBJ whole genome shotgun (WGS) entry which is preliminary data.</text>
</comment>
<dbReference type="AlphaFoldDB" id="A0A845MI76"/>
<gene>
    <name evidence="8" type="primary">ccmI</name>
    <name evidence="8" type="ORF">GQF03_15455</name>
</gene>
<evidence type="ECO:0000259" key="7">
    <source>
        <dbReference type="Pfam" id="PF23914"/>
    </source>
</evidence>
<feature type="domain" description="Cytochrome c-type biogenesis protein H TPR" evidence="7">
    <location>
        <begin position="128"/>
        <end position="262"/>
    </location>
</feature>
<dbReference type="PANTHER" id="PTHR47870">
    <property type="entry name" value="CYTOCHROME C-TYPE BIOGENESIS PROTEIN CCMH"/>
    <property type="match status" value="1"/>
</dbReference>
<proteinExistence type="predicted"/>
<dbReference type="EMBL" id="WTVA01000015">
    <property type="protein sequence ID" value="MZR23733.1"/>
    <property type="molecule type" value="Genomic_DNA"/>
</dbReference>
<dbReference type="PROSITE" id="PS50005">
    <property type="entry name" value="TPR"/>
    <property type="match status" value="2"/>
</dbReference>
<evidence type="ECO:0000256" key="2">
    <source>
        <dbReference type="ARBA" id="ARBA00022737"/>
    </source>
</evidence>
<accession>A0A845MI76</accession>
<dbReference type="InterPro" id="IPR051263">
    <property type="entry name" value="C-type_cytochrome_biogenesis"/>
</dbReference>
<comment type="subcellular location">
    <subcellularLocation>
        <location evidence="1">Cell envelope</location>
    </subcellularLocation>
</comment>
<dbReference type="SUPFAM" id="SSF48452">
    <property type="entry name" value="TPR-like"/>
    <property type="match status" value="1"/>
</dbReference>
<protein>
    <submittedName>
        <fullName evidence="8">C-type cytochrome biogenesis protein CcmI</fullName>
    </submittedName>
</protein>
<keyword evidence="9" id="KW-1185">Reference proteome</keyword>
<dbReference type="Pfam" id="PF23914">
    <property type="entry name" value="TPR_CcmH_CycH"/>
    <property type="match status" value="2"/>
</dbReference>
<feature type="repeat" description="TPR" evidence="5">
    <location>
        <begin position="336"/>
        <end position="369"/>
    </location>
</feature>
<keyword evidence="6" id="KW-0472">Membrane</keyword>
<keyword evidence="3" id="KW-0201">Cytochrome c-type biogenesis</keyword>
<evidence type="ECO:0000256" key="1">
    <source>
        <dbReference type="ARBA" id="ARBA00004196"/>
    </source>
</evidence>
<feature type="repeat" description="TPR" evidence="5">
    <location>
        <begin position="157"/>
        <end position="190"/>
    </location>
</feature>
<dbReference type="Gene3D" id="1.25.40.10">
    <property type="entry name" value="Tetratricopeptide repeat domain"/>
    <property type="match status" value="2"/>
</dbReference>
<name>A0A845MI76_9PROT</name>
<keyword evidence="4 5" id="KW-0802">TPR repeat</keyword>
<dbReference type="GO" id="GO:0017004">
    <property type="term" value="P:cytochrome complex assembly"/>
    <property type="evidence" value="ECO:0007669"/>
    <property type="project" value="UniProtKB-KW"/>
</dbReference>
<dbReference type="GO" id="GO:0005886">
    <property type="term" value="C:plasma membrane"/>
    <property type="evidence" value="ECO:0007669"/>
    <property type="project" value="TreeGrafter"/>
</dbReference>
<organism evidence="8 9">
    <name type="scientific">Sneathiella chungangensis</name>
    <dbReference type="NCBI Taxonomy" id="1418234"/>
    <lineage>
        <taxon>Bacteria</taxon>
        <taxon>Pseudomonadati</taxon>
        <taxon>Pseudomonadota</taxon>
        <taxon>Alphaproteobacteria</taxon>
        <taxon>Sneathiellales</taxon>
        <taxon>Sneathiellaceae</taxon>
        <taxon>Sneathiella</taxon>
    </lineage>
</organism>
<keyword evidence="6" id="KW-1133">Transmembrane helix</keyword>
<dbReference type="RefSeq" id="WP_161340174.1">
    <property type="nucleotide sequence ID" value="NZ_JBHSDG010000003.1"/>
</dbReference>
<evidence type="ECO:0000313" key="8">
    <source>
        <dbReference type="EMBL" id="MZR23733.1"/>
    </source>
</evidence>
<evidence type="ECO:0000256" key="6">
    <source>
        <dbReference type="SAM" id="Phobius"/>
    </source>
</evidence>
<evidence type="ECO:0000256" key="4">
    <source>
        <dbReference type="ARBA" id="ARBA00022803"/>
    </source>
</evidence>